<sequence>MSNIIQTDLSSLAQSDFVLVLGEPLFLNKALQEALAKCEGYIAYMNPMDYKSDAIKFSQYSKYEVGSEEGICALLLEFFAQGCSFEVQAFIDDLDVGYLSAESSVGEEEFEQMQTAYNQASTPTLVVSTDLFGHSKAQNIMKLLNALNQYSQFAVTVLGATPSLIETINESDETLEEVEELDSFNGVAIYANTYSSKEYLVGGSSFARIAKVNDNDQVSIVFGSSKIQKKFKLDTNLQGMVALCNDAGVNELDYRYKQVKIEKVDA</sequence>
<protein>
    <submittedName>
        <fullName evidence="1">Uncharacterized protein</fullName>
    </submittedName>
</protein>
<evidence type="ECO:0000313" key="2">
    <source>
        <dbReference type="Proteomes" id="UP000290657"/>
    </source>
</evidence>
<dbReference type="RefSeq" id="WP_128996704.1">
    <property type="nucleotide sequence ID" value="NZ_PDKN01000007.1"/>
</dbReference>
<organism evidence="1 2">
    <name type="scientific">Candidatus Marinarcus aquaticus</name>
    <dbReference type="NCBI Taxonomy" id="2044504"/>
    <lineage>
        <taxon>Bacteria</taxon>
        <taxon>Pseudomonadati</taxon>
        <taxon>Campylobacterota</taxon>
        <taxon>Epsilonproteobacteria</taxon>
        <taxon>Campylobacterales</taxon>
        <taxon>Arcobacteraceae</taxon>
        <taxon>Candidatus Marinarcus</taxon>
    </lineage>
</organism>
<dbReference type="EMBL" id="PDKN01000007">
    <property type="protein sequence ID" value="RXJ55420.1"/>
    <property type="molecule type" value="Genomic_DNA"/>
</dbReference>
<reference evidence="1 2" key="1">
    <citation type="submission" date="2017-10" db="EMBL/GenBank/DDBJ databases">
        <title>Genomics of the genus Arcobacter.</title>
        <authorList>
            <person name="Perez-Cataluna A."/>
            <person name="Figueras M.J."/>
        </authorList>
    </citation>
    <scope>NUCLEOTIDE SEQUENCE [LARGE SCALE GENOMIC DNA]</scope>
    <source>
        <strain evidence="1 2">CECT 8987</strain>
    </source>
</reference>
<proteinExistence type="predicted"/>
<evidence type="ECO:0000313" key="1">
    <source>
        <dbReference type="EMBL" id="RXJ55420.1"/>
    </source>
</evidence>
<dbReference type="Proteomes" id="UP000290657">
    <property type="component" value="Unassembled WGS sequence"/>
</dbReference>
<comment type="caution">
    <text evidence="1">The sequence shown here is derived from an EMBL/GenBank/DDBJ whole genome shotgun (WGS) entry which is preliminary data.</text>
</comment>
<dbReference type="AlphaFoldDB" id="A0A4Q0XS60"/>
<accession>A0A4Q0XS60</accession>
<name>A0A4Q0XS60_9BACT</name>
<gene>
    <name evidence="1" type="ORF">CRV04_09955</name>
</gene>
<keyword evidence="2" id="KW-1185">Reference proteome</keyword>
<dbReference type="OrthoDB" id="5326713at2"/>